<dbReference type="EMBL" id="LKTM01000355">
    <property type="protein sequence ID" value="KQH76245.1"/>
    <property type="molecule type" value="Genomic_DNA"/>
</dbReference>
<dbReference type="Proteomes" id="UP000051677">
    <property type="component" value="Unassembled WGS sequence"/>
</dbReference>
<evidence type="ECO:0000313" key="1">
    <source>
        <dbReference type="EMBL" id="KQH76245.1"/>
    </source>
</evidence>
<name>A0A0Q2Q8K0_MYCGO</name>
<protein>
    <submittedName>
        <fullName evidence="1">Uncharacterized protein</fullName>
    </submittedName>
</protein>
<reference evidence="1 2" key="1">
    <citation type="submission" date="2015-10" db="EMBL/GenBank/DDBJ databases">
        <title>Mycobacterium gordonae draft genome assembly.</title>
        <authorList>
            <person name="Ustinova V."/>
            <person name="Smirnova T."/>
            <person name="Blagodatskikh K."/>
            <person name="Varlamov D."/>
            <person name="Larionova E."/>
            <person name="Chernousova L."/>
        </authorList>
    </citation>
    <scope>NUCLEOTIDE SEQUENCE [LARGE SCALE GENOMIC DNA]</scope>
    <source>
        <strain evidence="1 2">CTRI 14-8773</strain>
    </source>
</reference>
<dbReference type="AlphaFoldDB" id="A0A0Q2Q8K0"/>
<comment type="caution">
    <text evidence="1">The sequence shown here is derived from an EMBL/GenBank/DDBJ whole genome shotgun (WGS) entry which is preliminary data.</text>
</comment>
<accession>A0A0Q2Q8K0</accession>
<organism evidence="1 2">
    <name type="scientific">Mycobacterium gordonae</name>
    <dbReference type="NCBI Taxonomy" id="1778"/>
    <lineage>
        <taxon>Bacteria</taxon>
        <taxon>Bacillati</taxon>
        <taxon>Actinomycetota</taxon>
        <taxon>Actinomycetes</taxon>
        <taxon>Mycobacteriales</taxon>
        <taxon>Mycobacteriaceae</taxon>
        <taxon>Mycobacterium</taxon>
    </lineage>
</organism>
<evidence type="ECO:0000313" key="2">
    <source>
        <dbReference type="Proteomes" id="UP000051677"/>
    </source>
</evidence>
<gene>
    <name evidence="1" type="ORF">AO501_09530</name>
</gene>
<proteinExistence type="predicted"/>
<sequence length="81" mass="9158">MTRPISECSTCQDNGLLICTCHFYRDWPADGPAIRPWMGRNATLFAFGHRSGRTDCARRLWKHLDPEGRQLAPAIANEGSR</sequence>
<dbReference type="OrthoDB" id="9953494at2"/>
<dbReference type="RefSeq" id="WP_156452821.1">
    <property type="nucleotide sequence ID" value="NZ_LKTM01000355.1"/>
</dbReference>